<dbReference type="EC" id="2.7.1.24" evidence="8 9"/>
<dbReference type="GO" id="GO:0015937">
    <property type="term" value="P:coenzyme A biosynthetic process"/>
    <property type="evidence" value="ECO:0007669"/>
    <property type="project" value="UniProtKB-UniRule"/>
</dbReference>
<dbReference type="PANTHER" id="PTHR10695">
    <property type="entry name" value="DEPHOSPHO-COA KINASE-RELATED"/>
    <property type="match status" value="1"/>
</dbReference>
<organism evidence="10 11">
    <name type="scientific">Anaeromicrobium sediminis</name>
    <dbReference type="NCBI Taxonomy" id="1478221"/>
    <lineage>
        <taxon>Bacteria</taxon>
        <taxon>Bacillati</taxon>
        <taxon>Bacillota</taxon>
        <taxon>Clostridia</taxon>
        <taxon>Peptostreptococcales</taxon>
        <taxon>Thermotaleaceae</taxon>
        <taxon>Anaeromicrobium</taxon>
    </lineage>
</organism>
<sequence>MTKVIGLTGGIASGKSTVSNMLRDRNIPIIDADLISRQIVEPGSPTLHEISKAFGCDVLKEDGTLDRKKLGNIVFSDKCKLEKLNEITHKRIGEEFVKRIEELKKDNKLIIVDAPLLIEAKMMDLVDEIWLVVVDEQVQIDRLMKRNNLSKEDAIKRIKSQMSLEEKKKYAHIIIDNNKNIHHLKEQVEYILKNVIGGLN</sequence>
<dbReference type="NCBIfam" id="TIGR00152">
    <property type="entry name" value="dephospho-CoA kinase"/>
    <property type="match status" value="1"/>
</dbReference>
<gene>
    <name evidence="8" type="primary">coaE</name>
    <name evidence="10" type="ORF">CCE28_02925</name>
</gene>
<dbReference type="GO" id="GO:0005737">
    <property type="term" value="C:cytoplasm"/>
    <property type="evidence" value="ECO:0007669"/>
    <property type="project" value="UniProtKB-SubCell"/>
</dbReference>
<evidence type="ECO:0000256" key="8">
    <source>
        <dbReference type="HAMAP-Rule" id="MF_00376"/>
    </source>
</evidence>
<dbReference type="EMBL" id="NIBG01000001">
    <property type="protein sequence ID" value="PAB61429.1"/>
    <property type="molecule type" value="Genomic_DNA"/>
</dbReference>
<dbReference type="Pfam" id="PF01121">
    <property type="entry name" value="CoaE"/>
    <property type="match status" value="1"/>
</dbReference>
<comment type="similarity">
    <text evidence="1 8">Belongs to the CoaE family.</text>
</comment>
<evidence type="ECO:0000256" key="1">
    <source>
        <dbReference type="ARBA" id="ARBA00009018"/>
    </source>
</evidence>
<keyword evidence="3 8" id="KW-0808">Transferase</keyword>
<dbReference type="GO" id="GO:0005524">
    <property type="term" value="F:ATP binding"/>
    <property type="evidence" value="ECO:0007669"/>
    <property type="project" value="UniProtKB-UniRule"/>
</dbReference>
<dbReference type="UniPathway" id="UPA00241">
    <property type="reaction ID" value="UER00356"/>
</dbReference>
<keyword evidence="4 8" id="KW-0547">Nucleotide-binding</keyword>
<dbReference type="Proteomes" id="UP000216024">
    <property type="component" value="Unassembled WGS sequence"/>
</dbReference>
<comment type="catalytic activity">
    <reaction evidence="8">
        <text>3'-dephospho-CoA + ATP = ADP + CoA + H(+)</text>
        <dbReference type="Rhea" id="RHEA:18245"/>
        <dbReference type="ChEBI" id="CHEBI:15378"/>
        <dbReference type="ChEBI" id="CHEBI:30616"/>
        <dbReference type="ChEBI" id="CHEBI:57287"/>
        <dbReference type="ChEBI" id="CHEBI:57328"/>
        <dbReference type="ChEBI" id="CHEBI:456216"/>
        <dbReference type="EC" id="2.7.1.24"/>
    </reaction>
</comment>
<dbReference type="SUPFAM" id="SSF52540">
    <property type="entry name" value="P-loop containing nucleoside triphosphate hydrolases"/>
    <property type="match status" value="1"/>
</dbReference>
<comment type="caution">
    <text evidence="10">The sequence shown here is derived from an EMBL/GenBank/DDBJ whole genome shotgun (WGS) entry which is preliminary data.</text>
</comment>
<comment type="subcellular location">
    <subcellularLocation>
        <location evidence="8">Cytoplasm</location>
    </subcellularLocation>
</comment>
<dbReference type="GO" id="GO:0004140">
    <property type="term" value="F:dephospho-CoA kinase activity"/>
    <property type="evidence" value="ECO:0007669"/>
    <property type="project" value="UniProtKB-UniRule"/>
</dbReference>
<evidence type="ECO:0000256" key="9">
    <source>
        <dbReference type="NCBIfam" id="TIGR00152"/>
    </source>
</evidence>
<dbReference type="AlphaFoldDB" id="A0A267MPB7"/>
<evidence type="ECO:0000256" key="7">
    <source>
        <dbReference type="ARBA" id="ARBA00022993"/>
    </source>
</evidence>
<keyword evidence="5 8" id="KW-0418">Kinase</keyword>
<feature type="binding site" evidence="8">
    <location>
        <begin position="12"/>
        <end position="17"/>
    </location>
    <ligand>
        <name>ATP</name>
        <dbReference type="ChEBI" id="CHEBI:30616"/>
    </ligand>
</feature>
<dbReference type="CDD" id="cd02022">
    <property type="entry name" value="DPCK"/>
    <property type="match status" value="1"/>
</dbReference>
<evidence type="ECO:0000256" key="5">
    <source>
        <dbReference type="ARBA" id="ARBA00022777"/>
    </source>
</evidence>
<evidence type="ECO:0000313" key="11">
    <source>
        <dbReference type="Proteomes" id="UP000216024"/>
    </source>
</evidence>
<dbReference type="PROSITE" id="PS51219">
    <property type="entry name" value="DPCK"/>
    <property type="match status" value="1"/>
</dbReference>
<evidence type="ECO:0000256" key="6">
    <source>
        <dbReference type="ARBA" id="ARBA00022840"/>
    </source>
</evidence>
<dbReference type="InterPro" id="IPR001977">
    <property type="entry name" value="Depp_CoAkinase"/>
</dbReference>
<dbReference type="HAMAP" id="MF_00376">
    <property type="entry name" value="Dephospho_CoA_kinase"/>
    <property type="match status" value="1"/>
</dbReference>
<dbReference type="FunFam" id="3.40.50.300:FF:000991">
    <property type="entry name" value="Dephospho-CoA kinase"/>
    <property type="match status" value="1"/>
</dbReference>
<proteinExistence type="inferred from homology"/>
<reference evidence="10 11" key="1">
    <citation type="submission" date="2017-06" db="EMBL/GenBank/DDBJ databases">
        <title>Draft genome sequence of anaerobic fermentative bacterium Anaeromicrobium sediminis DY2726D isolated from West Pacific Ocean sediments.</title>
        <authorList>
            <person name="Zeng X."/>
        </authorList>
    </citation>
    <scope>NUCLEOTIDE SEQUENCE [LARGE SCALE GENOMIC DNA]</scope>
    <source>
        <strain evidence="10 11">DY2726D</strain>
    </source>
</reference>
<evidence type="ECO:0000256" key="4">
    <source>
        <dbReference type="ARBA" id="ARBA00022741"/>
    </source>
</evidence>
<evidence type="ECO:0000256" key="2">
    <source>
        <dbReference type="ARBA" id="ARBA00022490"/>
    </source>
</evidence>
<dbReference type="OrthoDB" id="9812943at2"/>
<comment type="pathway">
    <text evidence="8">Cofactor biosynthesis; coenzyme A biosynthesis; CoA from (R)-pantothenate: step 5/5.</text>
</comment>
<keyword evidence="7 8" id="KW-0173">Coenzyme A biosynthesis</keyword>
<keyword evidence="2 8" id="KW-0963">Cytoplasm</keyword>
<name>A0A267MPB7_9FIRM</name>
<accession>A0A267MPB7</accession>
<comment type="function">
    <text evidence="8">Catalyzes the phosphorylation of the 3'-hydroxyl group of dephosphocoenzyme A to form coenzyme A.</text>
</comment>
<keyword evidence="6 8" id="KW-0067">ATP-binding</keyword>
<keyword evidence="11" id="KW-1185">Reference proteome</keyword>
<dbReference type="PANTHER" id="PTHR10695:SF46">
    <property type="entry name" value="BIFUNCTIONAL COENZYME A SYNTHASE-RELATED"/>
    <property type="match status" value="1"/>
</dbReference>
<dbReference type="Gene3D" id="3.40.50.300">
    <property type="entry name" value="P-loop containing nucleotide triphosphate hydrolases"/>
    <property type="match status" value="1"/>
</dbReference>
<protein>
    <recommendedName>
        <fullName evidence="8 9">Dephospho-CoA kinase</fullName>
        <ecNumber evidence="8 9">2.7.1.24</ecNumber>
    </recommendedName>
    <alternativeName>
        <fullName evidence="8">Dephosphocoenzyme A kinase</fullName>
    </alternativeName>
</protein>
<evidence type="ECO:0000256" key="3">
    <source>
        <dbReference type="ARBA" id="ARBA00022679"/>
    </source>
</evidence>
<dbReference type="InterPro" id="IPR027417">
    <property type="entry name" value="P-loop_NTPase"/>
</dbReference>
<evidence type="ECO:0000313" key="10">
    <source>
        <dbReference type="EMBL" id="PAB61429.1"/>
    </source>
</evidence>